<organism evidence="2 3">
    <name type="scientific">Coprinopsis cinerea (strain Okayama-7 / 130 / ATCC MYA-4618 / FGSC 9003)</name>
    <name type="common">Inky cap fungus</name>
    <name type="synonym">Hormographiella aspergillata</name>
    <dbReference type="NCBI Taxonomy" id="240176"/>
    <lineage>
        <taxon>Eukaryota</taxon>
        <taxon>Fungi</taxon>
        <taxon>Dikarya</taxon>
        <taxon>Basidiomycota</taxon>
        <taxon>Agaricomycotina</taxon>
        <taxon>Agaricomycetes</taxon>
        <taxon>Agaricomycetidae</taxon>
        <taxon>Agaricales</taxon>
        <taxon>Agaricineae</taxon>
        <taxon>Psathyrellaceae</taxon>
        <taxon>Coprinopsis</taxon>
    </lineage>
</organism>
<dbReference type="AlphaFoldDB" id="A8P1J5"/>
<dbReference type="EMBL" id="AACS02000013">
    <property type="protein sequence ID" value="EAU83688.1"/>
    <property type="molecule type" value="Genomic_DNA"/>
</dbReference>
<proteinExistence type="predicted"/>
<evidence type="ECO:0000313" key="2">
    <source>
        <dbReference type="EMBL" id="EAU83688.1"/>
    </source>
</evidence>
<dbReference type="Proteomes" id="UP000001861">
    <property type="component" value="Unassembled WGS sequence"/>
</dbReference>
<feature type="compositionally biased region" description="Low complexity" evidence="1">
    <location>
        <begin position="308"/>
        <end position="319"/>
    </location>
</feature>
<dbReference type="VEuPathDB" id="FungiDB:CC1G_05592"/>
<dbReference type="InParanoid" id="A8P1J5"/>
<protein>
    <submittedName>
        <fullName evidence="2">Uncharacterized protein</fullName>
    </submittedName>
</protein>
<dbReference type="GeneID" id="6014680"/>
<accession>A8P1J5</accession>
<name>A8P1J5_COPC7</name>
<gene>
    <name evidence="2" type="ORF">CC1G_05592</name>
</gene>
<dbReference type="RefSeq" id="XP_001838111.1">
    <property type="nucleotide sequence ID" value="XM_001838059.1"/>
</dbReference>
<feature type="compositionally biased region" description="Low complexity" evidence="1">
    <location>
        <begin position="179"/>
        <end position="192"/>
    </location>
</feature>
<feature type="region of interest" description="Disordered" evidence="1">
    <location>
        <begin position="95"/>
        <end position="238"/>
    </location>
</feature>
<feature type="compositionally biased region" description="Low complexity" evidence="1">
    <location>
        <begin position="339"/>
        <end position="351"/>
    </location>
</feature>
<feature type="region of interest" description="Disordered" evidence="1">
    <location>
        <begin position="308"/>
        <end position="357"/>
    </location>
</feature>
<sequence>MSSEIERFLELGKASNRLIWEIYQSRNRNPREALLILLEHSRVVKDCRKALGLDSKTLDPPIRMLFAEIAKNHSTYLDKDIKMKPHIILDTGFLKRLPPLPPNFQPPYDIRPNEDVSMTGDDDEDHRRAMKRDNTHMSPQSKRSKKKKVHIDDSATRPSSPAEEGVDEPPARATRSRTAKAAGGSKGATAQGRAASKGRAGTKEKGKGKEKEHDGGRKEGEEEGVPVQEEPPAPGSGFELTDEPCALCVFAQQQYCWRPASGCCFRCRKHKRKCSFANTTKGPRTAKTTTTARTTTMTNATTTNAKATTTTNTPAASTTEKNTAPARFGYDNSNTAGPSSKAVESSSKAVGPAGGSGPGGQAYWTVFGLPSGMPAGTAIDTSGFLKGDDLRVIETATHDLQADIYDIRGQLQAKVDIDADLSDRLAELEGGVERVHEDLTTFTSDIEDIRAELQAVRKHFPNNPNEIERISNAIAHIESRVGEQEKQFTAYKQRATDRLGAVVRSTVGVEVKKAAGELQERVGGEWEERFGSLENWVGEIDSRLRELEGQQTSEIERRLEGLISEKVNHVFKEAEGKLEGFVNRTIAKESQRLADSQVNPGQLAKEVSLSLERHWPSLLTPILSTTLQTHLKERIGDVDANIVRIGEGLTLRLRSIVQEEVARISHDIAREAVITTMQNLTVVPPSPDDVSRPYPTFIDPDRFEQAFEPILLSPAQHPPPTSASAIQLRDPNGDLQAGLQESILTAVPDGVSSVRARRPSKRDSDRESEGEDI</sequence>
<evidence type="ECO:0000256" key="1">
    <source>
        <dbReference type="SAM" id="MobiDB-lite"/>
    </source>
</evidence>
<comment type="caution">
    <text evidence="2">The sequence shown here is derived from an EMBL/GenBank/DDBJ whole genome shotgun (WGS) entry which is preliminary data.</text>
</comment>
<dbReference type="eggNOG" id="ENOG502SD1Y">
    <property type="taxonomic scope" value="Eukaryota"/>
</dbReference>
<reference evidence="2 3" key="1">
    <citation type="journal article" date="2010" name="Proc. Natl. Acad. Sci. U.S.A.">
        <title>Insights into evolution of multicellular fungi from the assembled chromosomes of the mushroom Coprinopsis cinerea (Coprinus cinereus).</title>
        <authorList>
            <person name="Stajich J.E."/>
            <person name="Wilke S.K."/>
            <person name="Ahren D."/>
            <person name="Au C.H."/>
            <person name="Birren B.W."/>
            <person name="Borodovsky M."/>
            <person name="Burns C."/>
            <person name="Canback B."/>
            <person name="Casselton L.A."/>
            <person name="Cheng C.K."/>
            <person name="Deng J."/>
            <person name="Dietrich F.S."/>
            <person name="Fargo D.C."/>
            <person name="Farman M.L."/>
            <person name="Gathman A.C."/>
            <person name="Goldberg J."/>
            <person name="Guigo R."/>
            <person name="Hoegger P.J."/>
            <person name="Hooker J.B."/>
            <person name="Huggins A."/>
            <person name="James T.Y."/>
            <person name="Kamada T."/>
            <person name="Kilaru S."/>
            <person name="Kodira C."/>
            <person name="Kues U."/>
            <person name="Kupfer D."/>
            <person name="Kwan H.S."/>
            <person name="Lomsadze A."/>
            <person name="Li W."/>
            <person name="Lilly W.W."/>
            <person name="Ma L.J."/>
            <person name="Mackey A.J."/>
            <person name="Manning G."/>
            <person name="Martin F."/>
            <person name="Muraguchi H."/>
            <person name="Natvig D.O."/>
            <person name="Palmerini H."/>
            <person name="Ramesh M.A."/>
            <person name="Rehmeyer C.J."/>
            <person name="Roe B.A."/>
            <person name="Shenoy N."/>
            <person name="Stanke M."/>
            <person name="Ter-Hovhannisyan V."/>
            <person name="Tunlid A."/>
            <person name="Velagapudi R."/>
            <person name="Vision T.J."/>
            <person name="Zeng Q."/>
            <person name="Zolan M.E."/>
            <person name="Pukkila P.J."/>
        </authorList>
    </citation>
    <scope>NUCLEOTIDE SEQUENCE [LARGE SCALE GENOMIC DNA]</scope>
    <source>
        <strain evidence="3">Okayama-7 / 130 / ATCC MYA-4618 / FGSC 9003</strain>
    </source>
</reference>
<feature type="compositionally biased region" description="Basic and acidic residues" evidence="1">
    <location>
        <begin position="201"/>
        <end position="220"/>
    </location>
</feature>
<dbReference type="KEGG" id="cci:CC1G_05592"/>
<feature type="compositionally biased region" description="Basic and acidic residues" evidence="1">
    <location>
        <begin position="125"/>
        <end position="135"/>
    </location>
</feature>
<dbReference type="Gene3D" id="1.10.287.1490">
    <property type="match status" value="1"/>
</dbReference>
<feature type="region of interest" description="Disordered" evidence="1">
    <location>
        <begin position="712"/>
        <end position="773"/>
    </location>
</feature>
<evidence type="ECO:0000313" key="3">
    <source>
        <dbReference type="Proteomes" id="UP000001861"/>
    </source>
</evidence>
<keyword evidence="3" id="KW-1185">Reference proteome</keyword>